<dbReference type="PROSITE" id="PS00028">
    <property type="entry name" value="ZINC_FINGER_C2H2_1"/>
    <property type="match status" value="10"/>
</dbReference>
<gene>
    <name evidence="8" type="ORF">OSB1V03_LOCUS1332</name>
</gene>
<feature type="domain" description="C2H2-type" evidence="7">
    <location>
        <begin position="265"/>
        <end position="295"/>
    </location>
</feature>
<feature type="region of interest" description="Disordered" evidence="6">
    <location>
        <begin position="891"/>
        <end position="919"/>
    </location>
</feature>
<evidence type="ECO:0000256" key="6">
    <source>
        <dbReference type="SAM" id="MobiDB-lite"/>
    </source>
</evidence>
<feature type="domain" description="C2H2-type" evidence="7">
    <location>
        <begin position="1515"/>
        <end position="1539"/>
    </location>
</feature>
<accession>A0A7R9KD31</accession>
<feature type="region of interest" description="Disordered" evidence="6">
    <location>
        <begin position="2174"/>
        <end position="2214"/>
    </location>
</feature>
<protein>
    <recommendedName>
        <fullName evidence="7">C2H2-type domain-containing protein</fullName>
    </recommendedName>
</protein>
<feature type="region of interest" description="Disordered" evidence="6">
    <location>
        <begin position="2313"/>
        <end position="2364"/>
    </location>
</feature>
<keyword evidence="1" id="KW-0479">Metal-binding</keyword>
<feature type="region of interest" description="Disordered" evidence="6">
    <location>
        <begin position="288"/>
        <end position="332"/>
    </location>
</feature>
<sequence length="3099" mass="355047">MTNTSDCDFKTWKYSQHIARHIHLKHIGIKELKCDETNCHKTFKRPESLVQHQKNHLCGFGIDSHKMKDPNNVCGVKNIKKYYFRELDNDYYVFGCKWSGCEFVTNNSGSIRRHVHNQHLCPHSVANSGSGAEDQDMDSLANSVDLNDSMNDSFDGEQPLVEIIEVDPLSVIPKMDESDGGCDASDDNPYSNCGKAIDIEADMEATANMKSSTGGLYSLKNYSDLYRKVKIDGEVYFKCNCNQFSTKSQISLVRHIWSDIGRNEFDCNVDDCNAKFDNEMSLYKHKKNDHNIDSNQNGFHNNSDSNNSQTNGNRVSKTDGNETNENTAGSGLTDNLLDNLNHYFNKSLVNNEVVYDCKCGHLSTKSTVIMRQHILLEHKGVVNYDCIECGAHFDNESSLYRHRKFDHKLNGNDNIINDSNTKYANNSLKNCQQKESNESEIIQHLSRHLIEDQMEIMANTSDSKPKVNSNDNEPKLPTNAFQDTPFELKVNIKTEMDSNQSNGLVGKDLYDLDQYIDRQDVCGKERLFCKWTDCRFDSSHKSILTKHILNKHLNAEQMNPLEAIDKYEGTKYWEKILFPHNNWFQRSNPNGDQNLNLPPLLEPVLPFSIESTPNWNPMFNNQWLEQLSMASLQSILPQKRNIALEKNGVNEGLDETDVQKNHLNISNNEENILLSCKGLASMSKVRQYYESQVLNGEKYFLCKWKRCEFKTKKSQKIAQHINLSHIGVEFKCNKPNCNKVFKNPNTYREHQKNHICGFGIFGYGSKGVIGVCRNENLNRYRERVIIDSKKFYRCKWDNCNAITRYHMAMKRHLHGHVCPYRVNLKLKQNQQVISDMKSDNWNLDLGLGSIASTSGAMVSSSPEQSCDTNSATKKTYQCRRIKYHIQRQHFGPQLNEESQRIDDSMTESPETESFKENTSKKSKTVEILVNNVNPSEVVVSARSAPTVSAVSSGRNGQQKYAKHTVDGQTRLFCTHDGCEFFTKIMSEMETHANEAHNQLFVCDISNCEKQFRTTIALSQHKLNHICGFNIKGRRPTGVCDLDNIRLYREGVTIDNRMVYPCRWCRDVIFENRSVALAHIHNKHICPNRLSINGSQSSTFSRNVQRIGETKNKNISSHLFVCKHNECKYETNDENDVQNHCRGHDTEDHKHIKTETMEPLSDANGDQTPDKTPAMKKTGKYVCEWIGCQKQFSYLKCFESHKRNEHSIRDQNITKIREQNPKNDNAWELYVECRPINGTDRLFCKWPDCQFGSNLRVVVKQHIINSHLTQKRIRSRPKIHSDYEYWDKIQFDKKGVRLSDESKDNTSNSTKTYKTFKSSPLKSKSKALTPTKPVATLKPKSSPKSMPILKIASTPKSISRPKTVTTPKTGNTLKTVVKPKIVFSPKAVSTPETVAAPKTAPTIITVSSGKPVSNAKTVSTLKAISIPELKFYGKSEPQIESEILAKKHLNIDKNKRDVLLSCKGLASMTRVAQYFNKKVIDGEKIYWCQWNGCQFKTKKSQKIAEHINLSHIGVDFKCNKPNCNKVFKNPHSYREHQKNHICGFGSFGYGSKGVIGVCRNENLFKYRERVIIKGKKYYRCKCCNAITKYFTGMKRHIHSQHICPFRMNLHLTRHQTPMAIKQEIMELDIDFDLFNNQRFICCLKCNQFFDSKEELKTHEMMFCRFRSESINQNMTTEIPNEFSFANVCESNGDFKESPQKNRLKLSEQIRQNVNAINESIAKNLSFTKRFVGHDDNTQESLENYIYLKEFENSVYFMCKYDDGCGFVTKLKDKINEHILDKHLRHESVNYGQYPDFDNSEPNSIFEPKIKVEPIDYDENEPMPSLESQPSTSGLQNCSQNNLSIEKYIEIKCIDGDPNYFCVYNTQKCKYYTKEYIDIKSHIKESHVLYECDVEDCGKQFKNLMALSAHKVNHICGFGIKGRKSSGVCGLENIKKYCDEKCVNNRQMFVCKWIDCQFVSKTRNNVLSHSHHKHICPNRMLANTDIKTNTITNGRKTKAFVMRTNSPLLRQSIDESVYESSSSQGSDRHDLEVLGTFGTQESLDNFVKYSDEVMIEDKLVFVCLYPNCSVTPRNRSYSPEITDKYNSYVTDFKPTEITANSQPIRAQSPSMATQSADNTSQFFECLTIGGKVWFVCRHKDCHHCEKTELKMFGHLTQHMDTSLGYQSHEDIEDIETESDGRVMIDLSDESNRSDSLTADRSGGQSTAGHSSGVKEESVDEEWRQWFKLCDGSGGKERLADSRPPVTAVVGGKERLVCMWSDCGFETNLRIAARRHVSKHLSGVSAPKKTPTTTSAAVITEEVYWDQIFPDCDTTSSDNNVAQSEATNTRLSGSASKTKSKTKRKGKQLKGKRGKQLNATKGVNREKETKVAKNLSIESQTTPKIDISVTEEGVLSLKGMCSISNLKAYIEPQVINGQKWYLCRHSANCEFKSRQSKQIAQHIHCSHIGLSLKCPQVGCGRVFRTPSSWREHQKYHICNYDNKKGAIGVCRKDNIDKWREMVIIEDPIKGSTKAYRCKWKGCAFTTLTNDLQRHIHNQHICPFRTTGEWKKKFRESLNNSSQQLDASIIVDGLQKKNLLLCRIKGCVAKFADKSDRNKHEKLCPLRPKTVKTQTITSTNKTKTLLKARVRDTKEVKSETSGRLDGISGNSNKSNKFTNELFCGRDGCKSKFNRTIDLKKHQIWCQFRPKATNTQSSKKLRNRQTLDSKANKTDDNIQKNMNDSKISLKTKSIEKVKEETVSKAKDNKKMVENTDNPTVIENAVTSHALDSICEKYMQIKLFEGAKYLICNHMDCKFVTKIGSKFNDHVMAVHLANRPIVSDLKRTPKQELVDDSKKGLKRNSKEVKESTSKCKANEEINDKKDKQSSPLDKEYLICNFKNCKFCTKSVAQFNAHIKLHSRDVSINTKLSLKGPAVGRKRGRPSTKSNAETVDTKPKILKTTDKRDKPNTDCRKELKPKTEPTNEWEIYVEKKCIDSEPNFFCKYDVNLCRFYAKHVSEVYEHIRDKHTFKCNLQNCDKQFKNQNLLDIHKRNHICGFGIKGMKPMGVCAVDNVRQYRAEKREHNRCLYSCLWLNCCYETDNRNTCLMHIHNRHICVNKSINN</sequence>
<feature type="region of interest" description="Disordered" evidence="6">
    <location>
        <begin position="461"/>
        <end position="480"/>
    </location>
</feature>
<dbReference type="SMART" id="SM00355">
    <property type="entry name" value="ZnF_C2H2"/>
    <property type="match status" value="34"/>
</dbReference>
<feature type="compositionally biased region" description="Polar residues" evidence="6">
    <location>
        <begin position="1824"/>
        <end position="1834"/>
    </location>
</feature>
<keyword evidence="9" id="KW-1185">Reference proteome</keyword>
<dbReference type="PANTHER" id="PTHR19818:SF139">
    <property type="entry name" value="PAIR-RULE PROTEIN ODD-PAIRED"/>
    <property type="match status" value="1"/>
</dbReference>
<feature type="compositionally biased region" description="Basic and acidic residues" evidence="6">
    <location>
        <begin position="2700"/>
        <end position="2713"/>
    </location>
</feature>
<feature type="region of interest" description="Disordered" evidence="6">
    <location>
        <begin position="1296"/>
        <end position="1346"/>
    </location>
</feature>
<dbReference type="GO" id="GO:0008270">
    <property type="term" value="F:zinc ion binding"/>
    <property type="evidence" value="ECO:0007669"/>
    <property type="project" value="UniProtKB-KW"/>
</dbReference>
<reference evidence="8" key="1">
    <citation type="submission" date="2020-11" db="EMBL/GenBank/DDBJ databases">
        <authorList>
            <person name="Tran Van P."/>
        </authorList>
    </citation>
    <scope>NUCLEOTIDE SEQUENCE</scope>
</reference>
<keyword evidence="3 5" id="KW-0863">Zinc-finger</keyword>
<feature type="compositionally biased region" description="Polar residues" evidence="6">
    <location>
        <begin position="2313"/>
        <end position="2332"/>
    </location>
</feature>
<dbReference type="EMBL" id="CAJPIZ010000382">
    <property type="protein sequence ID" value="CAG2101281.1"/>
    <property type="molecule type" value="Genomic_DNA"/>
</dbReference>
<dbReference type="PROSITE" id="PS50157">
    <property type="entry name" value="ZINC_FINGER_C2H2_2"/>
    <property type="match status" value="10"/>
</dbReference>
<feature type="domain" description="C2H2-type" evidence="7">
    <location>
        <begin position="384"/>
        <end position="407"/>
    </location>
</feature>
<dbReference type="InterPro" id="IPR013087">
    <property type="entry name" value="Znf_C2H2_type"/>
</dbReference>
<proteinExistence type="predicted"/>
<feature type="domain" description="C2H2-type" evidence="7">
    <location>
        <begin position="1000"/>
        <end position="1024"/>
    </location>
</feature>
<dbReference type="OrthoDB" id="6507841at2759"/>
<evidence type="ECO:0000256" key="5">
    <source>
        <dbReference type="PROSITE-ProRule" id="PRU00042"/>
    </source>
</evidence>
<dbReference type="PANTHER" id="PTHR19818">
    <property type="entry name" value="ZINC FINGER PROTEIN ZIC AND GLI"/>
    <property type="match status" value="1"/>
</dbReference>
<feature type="region of interest" description="Disordered" evidence="6">
    <location>
        <begin position="2690"/>
        <end position="2715"/>
    </location>
</feature>
<feature type="compositionally biased region" description="Basic residues" evidence="6">
    <location>
        <begin position="2335"/>
        <end position="2352"/>
    </location>
</feature>
<feature type="compositionally biased region" description="Polar residues" evidence="6">
    <location>
        <begin position="2191"/>
        <end position="2207"/>
    </location>
</feature>
<keyword evidence="2" id="KW-0677">Repeat</keyword>
<dbReference type="GO" id="GO:0010604">
    <property type="term" value="P:positive regulation of macromolecule metabolic process"/>
    <property type="evidence" value="ECO:0007669"/>
    <property type="project" value="UniProtKB-ARBA"/>
</dbReference>
<dbReference type="GO" id="GO:0000978">
    <property type="term" value="F:RNA polymerase II cis-regulatory region sequence-specific DNA binding"/>
    <property type="evidence" value="ECO:0007669"/>
    <property type="project" value="TreeGrafter"/>
</dbReference>
<dbReference type="GO" id="GO:0005634">
    <property type="term" value="C:nucleus"/>
    <property type="evidence" value="ECO:0007669"/>
    <property type="project" value="UniProtKB-ARBA"/>
</dbReference>
<feature type="region of interest" description="Disordered" evidence="6">
    <location>
        <begin position="1815"/>
        <end position="1834"/>
    </location>
</feature>
<feature type="domain" description="C2H2-type" evidence="7">
    <location>
        <begin position="32"/>
        <end position="56"/>
    </location>
</feature>
<feature type="domain" description="C2H2-type" evidence="7">
    <location>
        <begin position="1888"/>
        <end position="1912"/>
    </location>
</feature>
<feature type="domain" description="C2H2-type" evidence="7">
    <location>
        <begin position="730"/>
        <end position="754"/>
    </location>
</feature>
<dbReference type="InterPro" id="IPR050329">
    <property type="entry name" value="GLI_C2H2-zinc-finger"/>
</dbReference>
<feature type="domain" description="C2H2-type" evidence="7">
    <location>
        <begin position="1180"/>
        <end position="1210"/>
    </location>
</feature>
<name>A0A7R9KD31_9ACAR</name>
<dbReference type="Proteomes" id="UP000759131">
    <property type="component" value="Unassembled WGS sequence"/>
</dbReference>
<dbReference type="Gene3D" id="3.30.160.60">
    <property type="entry name" value="Classic Zinc Finger"/>
    <property type="match status" value="2"/>
</dbReference>
<evidence type="ECO:0000256" key="1">
    <source>
        <dbReference type="ARBA" id="ARBA00022723"/>
    </source>
</evidence>
<feature type="domain" description="C2H2-type" evidence="7">
    <location>
        <begin position="3006"/>
        <end position="3030"/>
    </location>
</feature>
<feature type="region of interest" description="Disordered" evidence="6">
    <location>
        <begin position="2827"/>
        <end position="2848"/>
    </location>
</feature>
<evidence type="ECO:0000313" key="9">
    <source>
        <dbReference type="Proteomes" id="UP000759131"/>
    </source>
</evidence>
<evidence type="ECO:0000256" key="4">
    <source>
        <dbReference type="ARBA" id="ARBA00022833"/>
    </source>
</evidence>
<evidence type="ECO:0000256" key="2">
    <source>
        <dbReference type="ARBA" id="ARBA00022737"/>
    </source>
</evidence>
<feature type="compositionally biased region" description="Polar residues" evidence="6">
    <location>
        <begin position="1304"/>
        <end position="1315"/>
    </location>
</feature>
<feature type="compositionally biased region" description="Polar residues" evidence="6">
    <location>
        <begin position="2690"/>
        <end position="2699"/>
    </location>
</feature>
<dbReference type="GO" id="GO:0000981">
    <property type="term" value="F:DNA-binding transcription factor activity, RNA polymerase II-specific"/>
    <property type="evidence" value="ECO:0007669"/>
    <property type="project" value="TreeGrafter"/>
</dbReference>
<dbReference type="EMBL" id="OC854957">
    <property type="protein sequence ID" value="CAD7620851.1"/>
    <property type="molecule type" value="Genomic_DNA"/>
</dbReference>
<feature type="compositionally biased region" description="Polar residues" evidence="6">
    <location>
        <begin position="321"/>
        <end position="332"/>
    </location>
</feature>
<evidence type="ECO:0000313" key="8">
    <source>
        <dbReference type="EMBL" id="CAD7620851.1"/>
    </source>
</evidence>
<evidence type="ECO:0000259" key="7">
    <source>
        <dbReference type="PROSITE" id="PS50157"/>
    </source>
</evidence>
<feature type="compositionally biased region" description="Polar residues" evidence="6">
    <location>
        <begin position="293"/>
        <end position="315"/>
    </location>
</feature>
<evidence type="ECO:0000256" key="3">
    <source>
        <dbReference type="ARBA" id="ARBA00022771"/>
    </source>
</evidence>
<feature type="region of interest" description="Disordered" evidence="6">
    <location>
        <begin position="2909"/>
        <end position="2928"/>
    </location>
</feature>
<feature type="compositionally biased region" description="Polar residues" evidence="6">
    <location>
        <begin position="461"/>
        <end position="471"/>
    </location>
</feature>
<feature type="domain" description="C2H2-type" evidence="7">
    <location>
        <begin position="2449"/>
        <end position="2473"/>
    </location>
</feature>
<keyword evidence="4" id="KW-0862">Zinc</keyword>
<organism evidence="8">
    <name type="scientific">Medioppia subpectinata</name>
    <dbReference type="NCBI Taxonomy" id="1979941"/>
    <lineage>
        <taxon>Eukaryota</taxon>
        <taxon>Metazoa</taxon>
        <taxon>Ecdysozoa</taxon>
        <taxon>Arthropoda</taxon>
        <taxon>Chelicerata</taxon>
        <taxon>Arachnida</taxon>
        <taxon>Acari</taxon>
        <taxon>Acariformes</taxon>
        <taxon>Sarcoptiformes</taxon>
        <taxon>Oribatida</taxon>
        <taxon>Brachypylina</taxon>
        <taxon>Oppioidea</taxon>
        <taxon>Oppiidae</taxon>
        <taxon>Medioppia</taxon>
    </lineage>
</organism>